<proteinExistence type="predicted"/>
<dbReference type="GO" id="GO:0003824">
    <property type="term" value="F:catalytic activity"/>
    <property type="evidence" value="ECO:0007669"/>
    <property type="project" value="InterPro"/>
</dbReference>
<evidence type="ECO:0000259" key="1">
    <source>
        <dbReference type="PROSITE" id="PS50878"/>
    </source>
</evidence>
<dbReference type="InterPro" id="IPR000477">
    <property type="entry name" value="RT_dom"/>
</dbReference>
<protein>
    <submittedName>
        <fullName evidence="3">Uncharacterized protein LOC127566372</fullName>
    </submittedName>
</protein>
<keyword evidence="2" id="KW-1185">Reference proteome</keyword>
<evidence type="ECO:0000313" key="2">
    <source>
        <dbReference type="Proteomes" id="UP000515160"/>
    </source>
</evidence>
<dbReference type="Proteomes" id="UP000515160">
    <property type="component" value="Unplaced"/>
</dbReference>
<dbReference type="AlphaFoldDB" id="A0A9C6WID6"/>
<dbReference type="PANTHER" id="PTHR33273:SF4">
    <property type="entry name" value="ENDONUCLEASE_EXONUCLEASE_PHOSPHATASE DOMAIN-CONTAINING PROTEIN"/>
    <property type="match status" value="1"/>
</dbReference>
<dbReference type="GeneID" id="127566372"/>
<gene>
    <name evidence="3" type="primary">LOC127566372</name>
</gene>
<evidence type="ECO:0000313" key="3">
    <source>
        <dbReference type="RefSeq" id="XP_051864358.1"/>
    </source>
</evidence>
<dbReference type="RefSeq" id="XP_051864358.1">
    <property type="nucleotide sequence ID" value="XM_052008398.1"/>
</dbReference>
<dbReference type="CDD" id="cd09077">
    <property type="entry name" value="R1-I-EN"/>
    <property type="match status" value="1"/>
</dbReference>
<dbReference type="PROSITE" id="PS50878">
    <property type="entry name" value="RT_POL"/>
    <property type="match status" value="1"/>
</dbReference>
<dbReference type="Pfam" id="PF14529">
    <property type="entry name" value="Exo_endo_phos_2"/>
    <property type="match status" value="1"/>
</dbReference>
<dbReference type="InterPro" id="IPR036691">
    <property type="entry name" value="Endo/exonu/phosph_ase_sf"/>
</dbReference>
<dbReference type="SUPFAM" id="SSF56219">
    <property type="entry name" value="DNase I-like"/>
    <property type="match status" value="1"/>
</dbReference>
<feature type="domain" description="Reverse transcriptase" evidence="1">
    <location>
        <begin position="353"/>
        <end position="563"/>
    </location>
</feature>
<dbReference type="PANTHER" id="PTHR33273">
    <property type="entry name" value="DOMAIN-CONTAINING PROTEIN, PUTATIVE-RELATED"/>
    <property type="match status" value="1"/>
</dbReference>
<dbReference type="Pfam" id="PF00078">
    <property type="entry name" value="RVT_1"/>
    <property type="match status" value="1"/>
</dbReference>
<dbReference type="OrthoDB" id="7870880at2759"/>
<dbReference type="InterPro" id="IPR005135">
    <property type="entry name" value="Endo/exonuclease/phosphatase"/>
</dbReference>
<reference evidence="3" key="1">
    <citation type="submission" date="2025-08" db="UniProtKB">
        <authorList>
            <consortium name="RefSeq"/>
        </authorList>
    </citation>
    <scope>IDENTIFICATION</scope>
    <source>
        <strain evidence="3">15112-1751.03</strain>
        <tissue evidence="3">Whole Adult</tissue>
    </source>
</reference>
<sequence>MQVVQLNLNHCASAHDLLQQAVRDDSADVAILSEPYRAVAGSVWAADTTGKAAIWVCGKSPLQFGHEHAARGFVRAKIGGTWVYSVYLAPSLSLEEYGRILDELAADAIGRSPLIVGGDFNAWAMEWGSPCTNARGSIVTETFQMLDLILLNEGTQQTFCRAGVGSIVDLTYVCSELSPSARWRLSDAYTASDHRAILCEVGGRRPSNTGDPSRWVNFNADKMDLLRFNARIQCMEAAGSAEQMATTALHAIAQACKDTMPPRRSSAHHHLPVYWWNEEIATARRECNRVRRCYQRSRGRPSFTSWQREYKERRKALKHTIKASKRKCFIELCETLESDPWGKAYQLVTKKISAHKASMPPDDVMHCIVRELFPTTAEPAAYRPICLIDNAGKISTVDAATRVVEIASHAIAGSRCNGGAKEYCLMVTLDINNAFNSARWDCILKALAVFQVPRYLLNIVRSYLSCRRLLYETSAGTEEYVVTAGVPQGSVVGRLLWNAMYDGILRLTLPPGTHLVGFADDIAVLVVRKELMQAESVCNQAIASSSGLSQLGWHLRRTKLKPC</sequence>
<organism evidence="2 3">
    <name type="scientific">Drosophila albomicans</name>
    <name type="common">Fruit fly</name>
    <dbReference type="NCBI Taxonomy" id="7291"/>
    <lineage>
        <taxon>Eukaryota</taxon>
        <taxon>Metazoa</taxon>
        <taxon>Ecdysozoa</taxon>
        <taxon>Arthropoda</taxon>
        <taxon>Hexapoda</taxon>
        <taxon>Insecta</taxon>
        <taxon>Pterygota</taxon>
        <taxon>Neoptera</taxon>
        <taxon>Endopterygota</taxon>
        <taxon>Diptera</taxon>
        <taxon>Brachycera</taxon>
        <taxon>Muscomorpha</taxon>
        <taxon>Ephydroidea</taxon>
        <taxon>Drosophilidae</taxon>
        <taxon>Drosophila</taxon>
    </lineage>
</organism>
<accession>A0A9C6WID6</accession>
<name>A0A9C6WID6_DROAB</name>
<dbReference type="Gene3D" id="3.60.10.10">
    <property type="entry name" value="Endonuclease/exonuclease/phosphatase"/>
    <property type="match status" value="1"/>
</dbReference>